<evidence type="ECO:0000256" key="1">
    <source>
        <dbReference type="SAM" id="Phobius"/>
    </source>
</evidence>
<sequence length="100" mass="10651">MSKPLRFVARAPRSAFGQAMKALFWVFLLVPPVLMFGTCAATTTAMNGSDPDLGLFAFIMGGGAIGVLSAVWLFGVPIFAILALMTRGRLMVIEQPPPHA</sequence>
<keyword evidence="3" id="KW-1185">Reference proteome</keyword>
<proteinExistence type="predicted"/>
<accession>A0A437LZC5</accession>
<dbReference type="EMBL" id="SACL01000012">
    <property type="protein sequence ID" value="RVT90673.1"/>
    <property type="molecule type" value="Genomic_DNA"/>
</dbReference>
<organism evidence="2 3">
    <name type="scientific">Rhodovarius crocodyli</name>
    <dbReference type="NCBI Taxonomy" id="1979269"/>
    <lineage>
        <taxon>Bacteria</taxon>
        <taxon>Pseudomonadati</taxon>
        <taxon>Pseudomonadota</taxon>
        <taxon>Alphaproteobacteria</taxon>
        <taxon>Acetobacterales</taxon>
        <taxon>Roseomonadaceae</taxon>
        <taxon>Rhodovarius</taxon>
    </lineage>
</organism>
<keyword evidence="1" id="KW-1133">Transmembrane helix</keyword>
<keyword evidence="1" id="KW-0472">Membrane</keyword>
<name>A0A437LZC5_9PROT</name>
<evidence type="ECO:0000313" key="2">
    <source>
        <dbReference type="EMBL" id="RVT90673.1"/>
    </source>
</evidence>
<dbReference type="RefSeq" id="WP_127789941.1">
    <property type="nucleotide sequence ID" value="NZ_SACL01000012.1"/>
</dbReference>
<dbReference type="AlphaFoldDB" id="A0A437LZC5"/>
<evidence type="ECO:0000313" key="3">
    <source>
        <dbReference type="Proteomes" id="UP000282957"/>
    </source>
</evidence>
<protein>
    <submittedName>
        <fullName evidence="2">Uncharacterized protein</fullName>
    </submittedName>
</protein>
<gene>
    <name evidence="2" type="ORF">EOD42_22990</name>
</gene>
<reference evidence="2 3" key="1">
    <citation type="submission" date="2019-01" db="EMBL/GenBank/DDBJ databases">
        <authorList>
            <person name="Chen W.-M."/>
        </authorList>
    </citation>
    <scope>NUCLEOTIDE SEQUENCE [LARGE SCALE GENOMIC DNA]</scope>
    <source>
        <strain evidence="2 3">CCP-6</strain>
    </source>
</reference>
<feature type="transmembrane region" description="Helical" evidence="1">
    <location>
        <begin position="57"/>
        <end position="84"/>
    </location>
</feature>
<comment type="caution">
    <text evidence="2">The sequence shown here is derived from an EMBL/GenBank/DDBJ whole genome shotgun (WGS) entry which is preliminary data.</text>
</comment>
<keyword evidence="1" id="KW-0812">Transmembrane</keyword>
<dbReference type="Proteomes" id="UP000282957">
    <property type="component" value="Unassembled WGS sequence"/>
</dbReference>